<gene>
    <name evidence="2" type="ORF">HAPAU_00950</name>
</gene>
<dbReference type="PROSITE" id="PS51257">
    <property type="entry name" value="PROKAR_LIPOPROTEIN"/>
    <property type="match status" value="1"/>
</dbReference>
<name>A0A151AID8_9EURY</name>
<accession>A0A151AID8</accession>
<dbReference type="Gene3D" id="2.60.40.2480">
    <property type="entry name" value="Periplasmic metal-binding protein Tp34-type"/>
    <property type="match status" value="1"/>
</dbReference>
<dbReference type="PATRIC" id="fig|1008153.3.peg.100"/>
<feature type="domain" description="DUF7350" evidence="1">
    <location>
        <begin position="227"/>
        <end position="345"/>
    </location>
</feature>
<dbReference type="EMBL" id="LTAZ01000001">
    <property type="protein sequence ID" value="KYH27429.1"/>
    <property type="molecule type" value="Genomic_DNA"/>
</dbReference>
<dbReference type="InterPro" id="IPR055774">
    <property type="entry name" value="DUF7350"/>
</dbReference>
<evidence type="ECO:0000259" key="1">
    <source>
        <dbReference type="Pfam" id="PF24041"/>
    </source>
</evidence>
<dbReference type="AlphaFoldDB" id="A0A151AID8"/>
<keyword evidence="3" id="KW-1185">Reference proteome</keyword>
<evidence type="ECO:0000313" key="2">
    <source>
        <dbReference type="EMBL" id="KYH27429.1"/>
    </source>
</evidence>
<reference evidence="2 3" key="1">
    <citation type="submission" date="2016-02" db="EMBL/GenBank/DDBJ databases">
        <title>Genome sequence of Halalkalicoccus paucihalophilus DSM 24557.</title>
        <authorList>
            <person name="Poehlein A."/>
            <person name="Daniel R."/>
        </authorList>
    </citation>
    <scope>NUCLEOTIDE SEQUENCE [LARGE SCALE GENOMIC DNA]</scope>
    <source>
        <strain evidence="2 3">DSM 24557</strain>
    </source>
</reference>
<organism evidence="2 3">
    <name type="scientific">Halalkalicoccus paucihalophilus</name>
    <dbReference type="NCBI Taxonomy" id="1008153"/>
    <lineage>
        <taxon>Archaea</taxon>
        <taxon>Methanobacteriati</taxon>
        <taxon>Methanobacteriota</taxon>
        <taxon>Stenosarchaea group</taxon>
        <taxon>Halobacteria</taxon>
        <taxon>Halobacteriales</taxon>
        <taxon>Halococcaceae</taxon>
        <taxon>Halalkalicoccus</taxon>
    </lineage>
</organism>
<dbReference type="OrthoDB" id="156174at2157"/>
<dbReference type="Pfam" id="PF24041">
    <property type="entry name" value="DUF7350"/>
    <property type="match status" value="1"/>
</dbReference>
<comment type="caution">
    <text evidence="2">The sequence shown here is derived from an EMBL/GenBank/DDBJ whole genome shotgun (WGS) entry which is preliminary data.</text>
</comment>
<proteinExistence type="predicted"/>
<protein>
    <recommendedName>
        <fullName evidence="1">DUF7350 domain-containing protein</fullName>
    </recommendedName>
</protein>
<dbReference type="RefSeq" id="WP_066378163.1">
    <property type="nucleotide sequence ID" value="NZ_LTAZ01000001.1"/>
</dbReference>
<dbReference type="InterPro" id="IPR038482">
    <property type="entry name" value="Tp34-type_sf"/>
</dbReference>
<evidence type="ECO:0000313" key="3">
    <source>
        <dbReference type="Proteomes" id="UP000075321"/>
    </source>
</evidence>
<sequence>MDRRGFLRAGALLGSIGLTGCLGVFETQSAWRDPPLVEDRPDAVYVPASSEEMGSYGTTEAGEYTVALTYTFPHRFWTITGAETNMVDIGDEDSLHLMTSVWETESKTVVPADIRLSVEGEGERPYSGQLWPMLSQRMGFHYGDNLAIEEGEYTATLRINPADARGVGDLAGRFEEPRTAEIDFEFVPDDVYDLDFTLVEESRRGERGALPLMEHADRPQSTVPPGEEFPGEIVGTGESGDAAFVVARLEAERFGGEYLAVSPWTPHNRVMLPLMSLSTRIERAGETVFEDALAGMLDPELGFHYGTQVAIEEGDDLRIEVGSVPQIARHDGYETAFLEMPAIELSY</sequence>
<dbReference type="Proteomes" id="UP000075321">
    <property type="component" value="Unassembled WGS sequence"/>
</dbReference>